<evidence type="ECO:0000313" key="3">
    <source>
        <dbReference type="Proteomes" id="UP001432046"/>
    </source>
</evidence>
<reference evidence="2" key="3">
    <citation type="submission" date="2024-03" db="EMBL/GenBank/DDBJ databases">
        <authorList>
            <person name="Bromfield E.S.P."/>
            <person name="Cloutier S."/>
        </authorList>
    </citation>
    <scope>NUCLEOTIDE SEQUENCE</scope>
    <source>
        <strain evidence="2">5S5</strain>
    </source>
</reference>
<dbReference type="Proteomes" id="UP001432046">
    <property type="component" value="Chromosome"/>
</dbReference>
<sequence length="168" mass="18388">MRHARIAMLPGWMARPVLTIVAAGLLLLPAARAADIKELTEKLPRAYIGEFLWDGDKTVQNVVITFDQVRALNEQNAEALGCGSYEVGRRVTKIKVRMFVRLSDLEVELFERSPDGDGSFETGGSHRGKLSDDFQQIDAQWTTTATGQHGQLHLRAVASAACEPAAAL</sequence>
<reference evidence="2" key="2">
    <citation type="journal article" date="2021" name="Int. J. Syst. Evol. Microbiol.">
        <title>Bradyrhizobium septentrionale sp. nov. (sv. septentrionale) and Bradyrhizobium quebecense sp. nov. (sv. septentrionale) associated with legumes native to Canada possess rearranged symbiosis genes and numerous insertion sequences.</title>
        <authorList>
            <person name="Bromfield E.S.P."/>
            <person name="Cloutier S."/>
        </authorList>
    </citation>
    <scope>NUCLEOTIDE SEQUENCE</scope>
    <source>
        <strain evidence="2">5S5</strain>
    </source>
</reference>
<name>A0A973ZZE7_9BRAD</name>
<dbReference type="AlphaFoldDB" id="A0A973ZZE7"/>
<evidence type="ECO:0000313" key="2">
    <source>
        <dbReference type="EMBL" id="WXC79508.1"/>
    </source>
</evidence>
<evidence type="ECO:0000313" key="1">
    <source>
        <dbReference type="EMBL" id="NVI41999.1"/>
    </source>
</evidence>
<gene>
    <name evidence="1" type="ORF">HAP48_002575</name>
    <name evidence="2" type="ORF">WDK88_41180</name>
</gene>
<keyword evidence="3" id="KW-1185">Reference proteome</keyword>
<accession>A0A973ZZE7</accession>
<proteinExistence type="predicted"/>
<reference evidence="1" key="1">
    <citation type="submission" date="2020-06" db="EMBL/GenBank/DDBJ databases">
        <title>Whole Genome Sequence of Bradyrhizobium sp. Strain 1S1.</title>
        <authorList>
            <person name="Bromfield E.S.P."/>
            <person name="Cloutier S."/>
        </authorList>
    </citation>
    <scope>NUCLEOTIDE SEQUENCE [LARGE SCALE GENOMIC DNA]</scope>
    <source>
        <strain evidence="1">1S1</strain>
    </source>
</reference>
<dbReference type="EMBL" id="CP147711">
    <property type="protein sequence ID" value="WXC79508.1"/>
    <property type="molecule type" value="Genomic_DNA"/>
</dbReference>
<dbReference type="RefSeq" id="WP_166211543.1">
    <property type="nucleotide sequence ID" value="NZ_CP088285.1"/>
</dbReference>
<protein>
    <submittedName>
        <fullName evidence="1">Uncharacterized protein</fullName>
    </submittedName>
</protein>
<dbReference type="EMBL" id="JAAOLE020000001">
    <property type="protein sequence ID" value="NVI41999.1"/>
    <property type="molecule type" value="Genomic_DNA"/>
</dbReference>
<organism evidence="1">
    <name type="scientific">Bradyrhizobium septentrionale</name>
    <dbReference type="NCBI Taxonomy" id="1404411"/>
    <lineage>
        <taxon>Bacteria</taxon>
        <taxon>Pseudomonadati</taxon>
        <taxon>Pseudomonadota</taxon>
        <taxon>Alphaproteobacteria</taxon>
        <taxon>Hyphomicrobiales</taxon>
        <taxon>Nitrobacteraceae</taxon>
        <taxon>Bradyrhizobium</taxon>
    </lineage>
</organism>